<dbReference type="Pfam" id="PF00657">
    <property type="entry name" value="Lipase_GDSL"/>
    <property type="match status" value="1"/>
</dbReference>
<evidence type="ECO:0000313" key="4">
    <source>
        <dbReference type="EMBL" id="CAK7333123.1"/>
    </source>
</evidence>
<dbReference type="GO" id="GO:0016042">
    <property type="term" value="P:lipid catabolic process"/>
    <property type="evidence" value="ECO:0007669"/>
    <property type="project" value="UniProtKB-KW"/>
</dbReference>
<dbReference type="AlphaFoldDB" id="A0AAV1REZ7"/>
<dbReference type="Gene3D" id="3.40.50.1110">
    <property type="entry name" value="SGNH hydrolase"/>
    <property type="match status" value="1"/>
</dbReference>
<dbReference type="InterPro" id="IPR001087">
    <property type="entry name" value="GDSL"/>
</dbReference>
<keyword evidence="3" id="KW-0442">Lipid degradation</keyword>
<dbReference type="PANTHER" id="PTHR45648">
    <property type="entry name" value="GDSL LIPASE/ACYLHYDROLASE FAMILY PROTEIN (AFU_ORTHOLOGUE AFUA_4G14700)"/>
    <property type="match status" value="1"/>
</dbReference>
<accession>A0AAV1REZ7</accession>
<evidence type="ECO:0000256" key="1">
    <source>
        <dbReference type="ARBA" id="ARBA00008668"/>
    </source>
</evidence>
<comment type="caution">
    <text evidence="4">The sequence shown here is derived from an EMBL/GenBank/DDBJ whole genome shotgun (WGS) entry which is preliminary data.</text>
</comment>
<sequence>MILGTVSQTYVVYTLLSLISISLAKDIPAFYIFGDSGVDVGNNFYINTFARPVFPNGIDFGNKFGTPSGRYSNGRVYVDHIAQELGLKNFPPPYLAPTTVGDILLKGTRKSFEDVDNDKKPACNLKGGRISLETQVRYFERTTQAIISNIGIKAAKKLLAGAIYIVAIGGNDVSTPDLNGPLDLASQDLRLDTIISMFRSQLGKLYMLGARKIVVINSSPAGCLPFVRDVYAMPDGCVSFQNQIAQLYNSKLKGMLEELTKNLTGSQYVYADNYAMIEDVIQNYISYGAGLIDTSAVYIEALT</sequence>
<reference evidence="4 5" key="1">
    <citation type="submission" date="2024-01" db="EMBL/GenBank/DDBJ databases">
        <authorList>
            <person name="Waweru B."/>
        </authorList>
    </citation>
    <scope>NUCLEOTIDE SEQUENCE [LARGE SCALE GENOMIC DNA]</scope>
</reference>
<dbReference type="Proteomes" id="UP001314170">
    <property type="component" value="Unassembled WGS sequence"/>
</dbReference>
<keyword evidence="5" id="KW-1185">Reference proteome</keyword>
<evidence type="ECO:0000256" key="2">
    <source>
        <dbReference type="ARBA" id="ARBA00022801"/>
    </source>
</evidence>
<evidence type="ECO:0000256" key="3">
    <source>
        <dbReference type="ARBA" id="ARBA00022963"/>
    </source>
</evidence>
<dbReference type="InterPro" id="IPR036514">
    <property type="entry name" value="SGNH_hydro_sf"/>
</dbReference>
<gene>
    <name evidence="4" type="ORF">DCAF_LOCUS9327</name>
</gene>
<evidence type="ECO:0008006" key="6">
    <source>
        <dbReference type="Google" id="ProtNLM"/>
    </source>
</evidence>
<dbReference type="GO" id="GO:0016788">
    <property type="term" value="F:hydrolase activity, acting on ester bonds"/>
    <property type="evidence" value="ECO:0007669"/>
    <property type="project" value="InterPro"/>
</dbReference>
<dbReference type="EMBL" id="CAWUPB010000913">
    <property type="protein sequence ID" value="CAK7333123.1"/>
    <property type="molecule type" value="Genomic_DNA"/>
</dbReference>
<dbReference type="InterPro" id="IPR051058">
    <property type="entry name" value="GDSL_Est/Lipase"/>
</dbReference>
<keyword evidence="3" id="KW-0443">Lipid metabolism</keyword>
<dbReference type="PANTHER" id="PTHR45648:SF9">
    <property type="entry name" value="PROLINE-RICH PROTEIN APG, PUTATIVE-RELATED"/>
    <property type="match status" value="1"/>
</dbReference>
<keyword evidence="2" id="KW-0378">Hydrolase</keyword>
<evidence type="ECO:0000313" key="5">
    <source>
        <dbReference type="Proteomes" id="UP001314170"/>
    </source>
</evidence>
<protein>
    <recommendedName>
        <fullName evidence="6">GDSL esterase/lipase</fullName>
    </recommendedName>
</protein>
<name>A0AAV1REZ7_9ROSI</name>
<comment type="similarity">
    <text evidence="1">Belongs to the 'GDSL' lipolytic enzyme family.</text>
</comment>
<organism evidence="4 5">
    <name type="scientific">Dovyalis caffra</name>
    <dbReference type="NCBI Taxonomy" id="77055"/>
    <lineage>
        <taxon>Eukaryota</taxon>
        <taxon>Viridiplantae</taxon>
        <taxon>Streptophyta</taxon>
        <taxon>Embryophyta</taxon>
        <taxon>Tracheophyta</taxon>
        <taxon>Spermatophyta</taxon>
        <taxon>Magnoliopsida</taxon>
        <taxon>eudicotyledons</taxon>
        <taxon>Gunneridae</taxon>
        <taxon>Pentapetalae</taxon>
        <taxon>rosids</taxon>
        <taxon>fabids</taxon>
        <taxon>Malpighiales</taxon>
        <taxon>Salicaceae</taxon>
        <taxon>Flacourtieae</taxon>
        <taxon>Dovyalis</taxon>
    </lineage>
</organism>
<proteinExistence type="inferred from homology"/>